<gene>
    <name evidence="1" type="ORF">MM171A00097_0068</name>
    <name evidence="2" type="ORF">MM171B00243_0022</name>
</gene>
<dbReference type="EMBL" id="MT143883">
    <property type="protein sequence ID" value="QJB04468.1"/>
    <property type="molecule type" value="Genomic_DNA"/>
</dbReference>
<accession>A0A6H1Z7I5</accession>
<evidence type="ECO:0000313" key="1">
    <source>
        <dbReference type="EMBL" id="QJA43421.1"/>
    </source>
</evidence>
<organism evidence="1">
    <name type="scientific">viral metagenome</name>
    <dbReference type="NCBI Taxonomy" id="1070528"/>
    <lineage>
        <taxon>unclassified sequences</taxon>
        <taxon>metagenomes</taxon>
        <taxon>organismal metagenomes</taxon>
    </lineage>
</organism>
<protein>
    <submittedName>
        <fullName evidence="1">Uncharacterized protein</fullName>
    </submittedName>
</protein>
<dbReference type="AlphaFoldDB" id="A0A6H1Z7I5"/>
<name>A0A6H1Z7I5_9ZZZZ</name>
<sequence length="154" mass="17025">MKKIADYWFHSPGGLCGIMVAEDEFTKERKAYVGVGKGVDYTADRERVLALGTKLPQTRIEDILNLLKGGKVGRHTIEVDALQCGALYGLMIQEEPSRHTVFDSVVKQLVAIKLELEEEAGVTKEILPGGMIRLTDKDGTIIERPPLPFETEGN</sequence>
<dbReference type="EMBL" id="MT143710">
    <property type="protein sequence ID" value="QJA43421.1"/>
    <property type="molecule type" value="Genomic_DNA"/>
</dbReference>
<proteinExistence type="predicted"/>
<evidence type="ECO:0000313" key="2">
    <source>
        <dbReference type="EMBL" id="QJB04468.1"/>
    </source>
</evidence>
<reference evidence="1" key="1">
    <citation type="submission" date="2020-03" db="EMBL/GenBank/DDBJ databases">
        <title>The deep terrestrial virosphere.</title>
        <authorList>
            <person name="Holmfeldt K."/>
            <person name="Nilsson E."/>
            <person name="Simone D."/>
            <person name="Lopez-Fernandez M."/>
            <person name="Wu X."/>
            <person name="de Brujin I."/>
            <person name="Lundin D."/>
            <person name="Andersson A."/>
            <person name="Bertilsson S."/>
            <person name="Dopson M."/>
        </authorList>
    </citation>
    <scope>NUCLEOTIDE SEQUENCE</scope>
    <source>
        <strain evidence="1">MM171A00097</strain>
        <strain evidence="2">MM171B00243</strain>
    </source>
</reference>